<protein>
    <submittedName>
        <fullName evidence="17">Pyruvate:ferredoxin (Flavodoxin) oxidoreductase</fullName>
    </submittedName>
</protein>
<feature type="region of interest" description="Disordered" evidence="13">
    <location>
        <begin position="1175"/>
        <end position="1226"/>
    </location>
</feature>
<reference evidence="17" key="1">
    <citation type="journal article" date="2017" name="J. Clin. Microbiol.">
        <title>Finegoldia magna Isolated from Orthopedic Joint Implant-Associated Infections.</title>
        <authorList>
            <person name="Soderquist B."/>
            <person name="Bjorklund S."/>
            <person name="Hellmark B."/>
            <person name="Jensen A."/>
            <person name="Bruggemann H."/>
        </authorList>
    </citation>
    <scope>NUCLEOTIDE SEQUENCE</scope>
    <source>
        <strain evidence="17">12T273</strain>
        <strain evidence="16">CCUG 54800</strain>
    </source>
</reference>
<evidence type="ECO:0000313" key="18">
    <source>
        <dbReference type="Proteomes" id="UP000215413"/>
    </source>
</evidence>
<evidence type="ECO:0000259" key="14">
    <source>
        <dbReference type="PROSITE" id="PS51379"/>
    </source>
</evidence>
<evidence type="ECO:0000256" key="5">
    <source>
        <dbReference type="ARBA" id="ARBA00022982"/>
    </source>
</evidence>
<dbReference type="Proteomes" id="UP000215413">
    <property type="component" value="Unassembled WGS sequence"/>
</dbReference>
<dbReference type="InterPro" id="IPR017896">
    <property type="entry name" value="4Fe4S_Fe-S-bd"/>
</dbReference>
<dbReference type="Gene3D" id="3.40.50.920">
    <property type="match status" value="1"/>
</dbReference>
<evidence type="ECO:0000256" key="12">
    <source>
        <dbReference type="PIRSR" id="PIRSR000159-50"/>
    </source>
</evidence>
<dbReference type="FunFam" id="3.40.50.970:FF:000041">
    <property type="entry name" value="Pyruvate:ferredoxin (Flavodoxin) oxidoreductase"/>
    <property type="match status" value="1"/>
</dbReference>
<feature type="binding site" evidence="10">
    <location>
        <position position="64"/>
    </location>
    <ligand>
        <name>thiamine diphosphate</name>
        <dbReference type="ChEBI" id="CHEBI:58937"/>
    </ligand>
</feature>
<feature type="site" description="Important for catalytic activity" evidence="11">
    <location>
        <position position="31"/>
    </location>
</feature>
<evidence type="ECO:0000256" key="13">
    <source>
        <dbReference type="SAM" id="MobiDB-lite"/>
    </source>
</evidence>
<dbReference type="PANTHER" id="PTHR32154:SF0">
    <property type="entry name" value="PYRUVATE-FLAVODOXIN OXIDOREDUCTASE-RELATED"/>
    <property type="match status" value="1"/>
</dbReference>
<dbReference type="CDD" id="cd07034">
    <property type="entry name" value="TPP_PYR_PFOR_IOR-alpha_like"/>
    <property type="match status" value="1"/>
</dbReference>
<dbReference type="Pfam" id="PF01558">
    <property type="entry name" value="POR"/>
    <property type="match status" value="1"/>
</dbReference>
<comment type="similarity">
    <text evidence="1 9">Belongs to the pyruvate:ferredoxin/flavodoxin oxidoreductase family.</text>
</comment>
<dbReference type="InterPro" id="IPR037112">
    <property type="entry name" value="Pyrv-flavodox_OxR_EKR_sf"/>
</dbReference>
<dbReference type="Gene3D" id="3.30.70.20">
    <property type="match status" value="1"/>
</dbReference>
<dbReference type="EMBL" id="NDYC01000010">
    <property type="protein sequence ID" value="OXZ28496.1"/>
    <property type="molecule type" value="Genomic_DNA"/>
</dbReference>
<dbReference type="FunFam" id="3.40.50.970:FF:000012">
    <property type="entry name" value="Pyruvate:ferredoxin (Flavodoxin) oxidoreductase"/>
    <property type="match status" value="1"/>
</dbReference>
<feature type="binding site" evidence="12">
    <location>
        <position position="695"/>
    </location>
    <ligand>
        <name>[4Fe-4S] cluster</name>
        <dbReference type="ChEBI" id="CHEBI:49883"/>
        <label>1</label>
    </ligand>
</feature>
<dbReference type="SUPFAM" id="SSF52922">
    <property type="entry name" value="TK C-terminal domain-like"/>
    <property type="match status" value="1"/>
</dbReference>
<dbReference type="InterPro" id="IPR029061">
    <property type="entry name" value="THDP-binding"/>
</dbReference>
<dbReference type="Gene3D" id="3.40.50.970">
    <property type="match status" value="2"/>
</dbReference>
<dbReference type="InterPro" id="IPR011766">
    <property type="entry name" value="TPP_enzyme_TPP-bd"/>
</dbReference>
<dbReference type="GO" id="GO:0030976">
    <property type="term" value="F:thiamine pyrophosphate binding"/>
    <property type="evidence" value="ECO:0007669"/>
    <property type="project" value="InterPro"/>
</dbReference>
<dbReference type="EMBL" id="JAHAIK010000029">
    <property type="protein sequence ID" value="MBS5965642.1"/>
    <property type="molecule type" value="Genomic_DNA"/>
</dbReference>
<feature type="site" description="Important for catalytic activity" evidence="11">
    <location>
        <position position="1003"/>
    </location>
</feature>
<evidence type="ECO:0000256" key="4">
    <source>
        <dbReference type="ARBA" id="ARBA00022723"/>
    </source>
</evidence>
<keyword evidence="7 12" id="KW-0408">Iron</keyword>
<dbReference type="InterPro" id="IPR019752">
    <property type="entry name" value="Pyrv/ketoisovalerate_OxRed_cat"/>
</dbReference>
<keyword evidence="3 12" id="KW-0004">4Fe-4S</keyword>
<dbReference type="RefSeq" id="WP_094205345.1">
    <property type="nucleotide sequence ID" value="NZ_CAUPKI010000003.1"/>
</dbReference>
<feature type="binding site" evidence="10">
    <location>
        <begin position="969"/>
        <end position="972"/>
    </location>
    <ligand>
        <name>thiamine diphosphate</name>
        <dbReference type="ChEBI" id="CHEBI:58937"/>
    </ligand>
</feature>
<dbReference type="FunFam" id="3.40.50.920:FF:000007">
    <property type="entry name" value="Pyruvate:ferredoxin (Flavodoxin) oxidoreductase"/>
    <property type="match status" value="1"/>
</dbReference>
<evidence type="ECO:0000256" key="1">
    <source>
        <dbReference type="ARBA" id="ARBA00009032"/>
    </source>
</evidence>
<reference evidence="15" key="3">
    <citation type="submission" date="2021-02" db="EMBL/GenBank/DDBJ databases">
        <title>Infant gut strain persistence is associated with maternal origin, phylogeny, and functional potential including surface adhesion and iron acquisition.</title>
        <authorList>
            <person name="Lou Y.C."/>
        </authorList>
    </citation>
    <scope>NUCLEOTIDE SEQUENCE</scope>
    <source>
        <strain evidence="15">L3_058_000G1_dasL3_058_000G1_concoct_72</strain>
    </source>
</reference>
<comment type="cofactor">
    <cofactor evidence="12">
        <name>[4Fe-4S] cluster</name>
        <dbReference type="ChEBI" id="CHEBI:49883"/>
    </cofactor>
    <text evidence="12">Binds 3 [4Fe-4S] clusters per subunit.</text>
</comment>
<feature type="binding site" evidence="12">
    <location>
        <position position="814"/>
    </location>
    <ligand>
        <name>[4Fe-4S] cluster</name>
        <dbReference type="ChEBI" id="CHEBI:49883"/>
        <label>3</label>
    </ligand>
</feature>
<feature type="binding site" evidence="12">
    <location>
        <position position="1078"/>
    </location>
    <ligand>
        <name>[4Fe-4S] cluster</name>
        <dbReference type="ChEBI" id="CHEBI:49883"/>
        <label>3</label>
    </ligand>
</feature>
<evidence type="ECO:0000256" key="7">
    <source>
        <dbReference type="ARBA" id="ARBA00023004"/>
    </source>
</evidence>
<dbReference type="SUPFAM" id="SSF53323">
    <property type="entry name" value="Pyruvate-ferredoxin oxidoreductase, PFOR, domain III"/>
    <property type="match status" value="1"/>
</dbReference>
<evidence type="ECO:0000256" key="8">
    <source>
        <dbReference type="ARBA" id="ARBA00023014"/>
    </source>
</evidence>
<dbReference type="GO" id="GO:0022900">
    <property type="term" value="P:electron transport chain"/>
    <property type="evidence" value="ECO:0007669"/>
    <property type="project" value="InterPro"/>
</dbReference>
<dbReference type="PROSITE" id="PS00198">
    <property type="entry name" value="4FE4S_FER_1"/>
    <property type="match status" value="1"/>
</dbReference>
<dbReference type="GO" id="GO:0016903">
    <property type="term" value="F:oxidoreductase activity, acting on the aldehyde or oxo group of donors"/>
    <property type="evidence" value="ECO:0007669"/>
    <property type="project" value="InterPro"/>
</dbReference>
<dbReference type="Pfam" id="PF01855">
    <property type="entry name" value="POR_N"/>
    <property type="match status" value="1"/>
</dbReference>
<dbReference type="InterPro" id="IPR033412">
    <property type="entry name" value="PFOR_II"/>
</dbReference>
<evidence type="ECO:0000313" key="16">
    <source>
        <dbReference type="EMBL" id="OXZ28496.1"/>
    </source>
</evidence>
<feature type="binding site" evidence="10">
    <location>
        <position position="819"/>
    </location>
    <ligand>
        <name>thiamine diphosphate</name>
        <dbReference type="ChEBI" id="CHEBI:58937"/>
    </ligand>
</feature>
<evidence type="ECO:0000256" key="11">
    <source>
        <dbReference type="PIRSR" id="PIRSR000159-2"/>
    </source>
</evidence>
<dbReference type="InterPro" id="IPR050722">
    <property type="entry name" value="Pyruvate:ferred/Flavod_OxRd"/>
</dbReference>
<feature type="binding site" evidence="12">
    <location>
        <position position="692"/>
    </location>
    <ligand>
        <name>[4Fe-4S] cluster</name>
        <dbReference type="ChEBI" id="CHEBI:49883"/>
        <label>1</label>
    </ligand>
</feature>
<accession>A0A233VM29</accession>
<feature type="binding site" evidence="12">
    <location>
        <position position="755"/>
    </location>
    <ligand>
        <name>[4Fe-4S] cluster</name>
        <dbReference type="ChEBI" id="CHEBI:49883"/>
        <label>1</label>
    </ligand>
</feature>
<gene>
    <name evidence="15" type="primary">nifJ</name>
    <name evidence="16" type="ORF">B9N49_02245</name>
    <name evidence="17" type="ORF">B9N55_03580</name>
    <name evidence="15" type="ORF">KIA07_08295</name>
</gene>
<dbReference type="SUPFAM" id="SSF52518">
    <property type="entry name" value="Thiamin diphosphate-binding fold (THDP-binding)"/>
    <property type="match status" value="2"/>
</dbReference>
<dbReference type="Pfam" id="PF10371">
    <property type="entry name" value="EKR"/>
    <property type="match status" value="1"/>
</dbReference>
<dbReference type="Pfam" id="PF12838">
    <property type="entry name" value="Fer4_7"/>
    <property type="match status" value="1"/>
</dbReference>
<dbReference type="PANTHER" id="PTHR32154">
    <property type="entry name" value="PYRUVATE-FLAVODOXIN OXIDOREDUCTASE-RELATED"/>
    <property type="match status" value="1"/>
</dbReference>
<feature type="binding site" evidence="10">
    <location>
        <begin position="998"/>
        <end position="1003"/>
    </location>
    <ligand>
        <name>thiamine diphosphate</name>
        <dbReference type="ChEBI" id="CHEBI:58937"/>
    </ligand>
</feature>
<keyword evidence="17" id="KW-0670">Pyruvate</keyword>
<dbReference type="InterPro" id="IPR011895">
    <property type="entry name" value="Pyrv_flavodox_OxRed"/>
</dbReference>
<feature type="domain" description="4Fe-4S ferredoxin-type" evidence="14">
    <location>
        <begin position="736"/>
        <end position="767"/>
    </location>
</feature>
<dbReference type="FunFam" id="3.30.70.20:FF:000022">
    <property type="entry name" value="Pyruvate:ferredoxin (Flavodoxin) oxidoreductase"/>
    <property type="match status" value="1"/>
</dbReference>
<dbReference type="GO" id="GO:0051539">
    <property type="term" value="F:4 iron, 4 sulfur cluster binding"/>
    <property type="evidence" value="ECO:0007669"/>
    <property type="project" value="UniProtKB-KW"/>
</dbReference>
<dbReference type="SUPFAM" id="SSF54862">
    <property type="entry name" value="4Fe-4S ferredoxins"/>
    <property type="match status" value="1"/>
</dbReference>
<feature type="binding site" evidence="10">
    <location>
        <position position="31"/>
    </location>
    <ligand>
        <name>pyruvate</name>
        <dbReference type="ChEBI" id="CHEBI:15361"/>
    </ligand>
</feature>
<feature type="binding site" evidence="10">
    <location>
        <position position="842"/>
    </location>
    <ligand>
        <name>thiamine diphosphate</name>
        <dbReference type="ChEBI" id="CHEBI:58937"/>
    </ligand>
</feature>
<feature type="binding site" evidence="12">
    <location>
        <position position="745"/>
    </location>
    <ligand>
        <name>[4Fe-4S] cluster</name>
        <dbReference type="ChEBI" id="CHEBI:49883"/>
        <label>2</label>
    </ligand>
</feature>
<feature type="compositionally biased region" description="Basic and acidic residues" evidence="13">
    <location>
        <begin position="1187"/>
        <end position="1218"/>
    </location>
</feature>
<evidence type="ECO:0000256" key="6">
    <source>
        <dbReference type="ARBA" id="ARBA00023002"/>
    </source>
</evidence>
<dbReference type="InterPro" id="IPR002880">
    <property type="entry name" value="Pyrv_Fd/Flavodoxin_OxRdtase_N"/>
</dbReference>
<name>A0A233VM29_FINMA</name>
<feature type="binding site" evidence="12">
    <location>
        <position position="817"/>
    </location>
    <ligand>
        <name>[4Fe-4S] cluster</name>
        <dbReference type="ChEBI" id="CHEBI:49883"/>
        <label>3</label>
    </ligand>
</feature>
<feature type="binding site" evidence="12">
    <location>
        <position position="842"/>
    </location>
    <ligand>
        <name>[4Fe-4S] cluster</name>
        <dbReference type="ChEBI" id="CHEBI:49883"/>
        <label>3</label>
    </ligand>
</feature>
<organism evidence="17 19">
    <name type="scientific">Finegoldia magna</name>
    <name type="common">Peptostreptococcus magnus</name>
    <dbReference type="NCBI Taxonomy" id="1260"/>
    <lineage>
        <taxon>Bacteria</taxon>
        <taxon>Bacillati</taxon>
        <taxon>Bacillota</taxon>
        <taxon>Tissierellia</taxon>
        <taxon>Tissierellales</taxon>
        <taxon>Peptoniphilaceae</taxon>
        <taxon>Finegoldia</taxon>
    </lineage>
</organism>
<dbReference type="GO" id="GO:0006979">
    <property type="term" value="P:response to oxidative stress"/>
    <property type="evidence" value="ECO:0007669"/>
    <property type="project" value="TreeGrafter"/>
</dbReference>
<dbReference type="PIRSF" id="PIRSF000159">
    <property type="entry name" value="NifJ"/>
    <property type="match status" value="1"/>
</dbReference>
<evidence type="ECO:0000256" key="3">
    <source>
        <dbReference type="ARBA" id="ARBA00022485"/>
    </source>
</evidence>
<dbReference type="AlphaFoldDB" id="A0A233VM29"/>
<dbReference type="InterPro" id="IPR019456">
    <property type="entry name" value="Pyrv-flavodox_OxRtase_EKR"/>
</dbReference>
<feature type="binding site" evidence="12">
    <location>
        <position position="689"/>
    </location>
    <ligand>
        <name>[4Fe-4S] cluster</name>
        <dbReference type="ChEBI" id="CHEBI:49883"/>
        <label>1</label>
    </ligand>
</feature>
<dbReference type="FunFam" id="3.40.920.10:FF:000001">
    <property type="entry name" value="Pyruvate:ferredoxin (Flavodoxin) oxidoreductase"/>
    <property type="match status" value="1"/>
</dbReference>
<feature type="binding site" evidence="12">
    <location>
        <position position="748"/>
    </location>
    <ligand>
        <name>[4Fe-4S] cluster</name>
        <dbReference type="ChEBI" id="CHEBI:49883"/>
        <label>2</label>
    </ligand>
</feature>
<reference evidence="18 19" key="2">
    <citation type="submission" date="2017-04" db="EMBL/GenBank/DDBJ databases">
        <title>Finegoldia magna isolated from orthopedic joint implant-associated infections.</title>
        <authorList>
            <person name="Bjorklund S."/>
            <person name="Bruggemann H."/>
            <person name="Jensen A."/>
            <person name="Hellmark B."/>
            <person name="Soderquist B."/>
        </authorList>
    </citation>
    <scope>NUCLEOTIDE SEQUENCE [LARGE SCALE GENOMIC DNA]</scope>
    <source>
        <strain evidence="19">12T273</strain>
        <strain evidence="18">CCUG 54800</strain>
    </source>
</reference>
<dbReference type="Proteomes" id="UP000730862">
    <property type="component" value="Unassembled WGS sequence"/>
</dbReference>
<dbReference type="InterPro" id="IPR017900">
    <property type="entry name" value="4Fe4S_Fe_S_CS"/>
</dbReference>
<keyword evidence="4 12" id="KW-0479">Metal-binding</keyword>
<keyword evidence="5 9" id="KW-0249">Electron transport</keyword>
<dbReference type="PROSITE" id="PS51379">
    <property type="entry name" value="4FE4S_FER_2"/>
    <property type="match status" value="2"/>
</dbReference>
<evidence type="ECO:0000313" key="19">
    <source>
        <dbReference type="Proteomes" id="UP000215546"/>
    </source>
</evidence>
<keyword evidence="8 12" id="KW-0411">Iron-sulfur</keyword>
<evidence type="ECO:0000256" key="9">
    <source>
        <dbReference type="PIRNR" id="PIRNR000159"/>
    </source>
</evidence>
<feature type="binding site" evidence="12">
    <location>
        <position position="751"/>
    </location>
    <ligand>
        <name>[4Fe-4S] cluster</name>
        <dbReference type="ChEBI" id="CHEBI:49883"/>
        <label>2</label>
    </ligand>
</feature>
<feature type="site" description="Important for catalytic activity" evidence="11">
    <location>
        <position position="64"/>
    </location>
</feature>
<dbReference type="GO" id="GO:0005506">
    <property type="term" value="F:iron ion binding"/>
    <property type="evidence" value="ECO:0007669"/>
    <property type="project" value="InterPro"/>
</dbReference>
<dbReference type="NCBIfam" id="TIGR02176">
    <property type="entry name" value="pyruv_ox_red"/>
    <property type="match status" value="1"/>
</dbReference>
<dbReference type="EMBL" id="NDYE01000006">
    <property type="protein sequence ID" value="OXZ33462.1"/>
    <property type="molecule type" value="Genomic_DNA"/>
</dbReference>
<keyword evidence="2 9" id="KW-0813">Transport</keyword>
<dbReference type="Proteomes" id="UP000215546">
    <property type="component" value="Unassembled WGS sequence"/>
</dbReference>
<dbReference type="Pfam" id="PF02775">
    <property type="entry name" value="TPP_enzyme_C"/>
    <property type="match status" value="1"/>
</dbReference>
<keyword evidence="6 9" id="KW-0560">Oxidoreductase</keyword>
<feature type="binding site" evidence="12">
    <location>
        <position position="699"/>
    </location>
    <ligand>
        <name>[4Fe-4S] cluster</name>
        <dbReference type="ChEBI" id="CHEBI:49883"/>
        <label>2</label>
    </ligand>
</feature>
<feature type="domain" description="4Fe-4S ferredoxin-type" evidence="14">
    <location>
        <begin position="680"/>
        <end position="709"/>
    </location>
</feature>
<dbReference type="Pfam" id="PF17147">
    <property type="entry name" value="PFOR_II"/>
    <property type="match status" value="1"/>
</dbReference>
<evidence type="ECO:0000313" key="17">
    <source>
        <dbReference type="EMBL" id="OXZ33462.1"/>
    </source>
</evidence>
<proteinExistence type="inferred from homology"/>
<dbReference type="Gene3D" id="3.40.920.10">
    <property type="entry name" value="Pyruvate-ferredoxin oxidoreductase, PFOR, domain III"/>
    <property type="match status" value="1"/>
</dbReference>
<feature type="binding site" evidence="10">
    <location>
        <position position="114"/>
    </location>
    <ligand>
        <name>pyruvate</name>
        <dbReference type="ChEBI" id="CHEBI:15361"/>
    </ligand>
</feature>
<comment type="caution">
    <text evidence="17">The sequence shown here is derived from an EMBL/GenBank/DDBJ whole genome shotgun (WGS) entry which is preliminary data.</text>
</comment>
<dbReference type="SMART" id="SM00890">
    <property type="entry name" value="EKR"/>
    <property type="match status" value="1"/>
</dbReference>
<evidence type="ECO:0000256" key="10">
    <source>
        <dbReference type="PIRSR" id="PIRSR000159-1"/>
    </source>
</evidence>
<dbReference type="InterPro" id="IPR002869">
    <property type="entry name" value="Pyrv_flavodox_OxRed_cen"/>
</dbReference>
<evidence type="ECO:0000256" key="2">
    <source>
        <dbReference type="ARBA" id="ARBA00022448"/>
    </source>
</evidence>
<dbReference type="CDD" id="cd03377">
    <property type="entry name" value="TPP_PFOR_PNO"/>
    <property type="match status" value="1"/>
</dbReference>
<dbReference type="Gene3D" id="4.10.780.10">
    <property type="entry name" value="Pyruvate-flavodoxin oxidoreductase, EKR domain"/>
    <property type="match status" value="1"/>
</dbReference>
<feature type="site" description="Important for catalytic activity" evidence="11">
    <location>
        <position position="114"/>
    </location>
</feature>
<dbReference type="InterPro" id="IPR009014">
    <property type="entry name" value="Transketo_C/PFOR_II"/>
</dbReference>
<evidence type="ECO:0000313" key="15">
    <source>
        <dbReference type="EMBL" id="MBS5965642.1"/>
    </source>
</evidence>
<sequence>MAKHMKTMDGNTAAAHVAYAFSDVATIYPITPSSPMPEAIDVWAADGRKNLFGETVQVTELQSEGGAAGSVHGALVAGALASTFTASQGLLLMVPNMYKIAGENLPGVFHVSARALASHALSIFGDHQDVMAARQTGFALLCSGSVQEVMDLAAVAHLSSIKGKVPFLHFFDGFRTSHEIQKIEVMDYEDLAKIVDWEAIDEFRRNALNPENPKTMGTAENPDVYFQGMEASNTYYEDIVGITESYINEINKITGRNYGLFNYYGAEDAENIIVAMGSVTETIEETVDYLVSKGEKVGVLKVHLYRPFSKEHFLNAIPKTVKKIAVLDRTKEKGSLGEPLYLDVRDCFYDEENKPVIVGGIYGLGSKDTTPTHINTVYENLKQDQPRTQFTIGIVDDVTHRSLEVKDTINTSPEGTIRCKFWGFGSDGTVGANKSAIKIIGDGTDMYAQGYFDYDSKKSGGVTMSHLRFGNNPIHSTYLLDESDFISCSKQAYVYQYDLLRGLRKGGTFLLNCIWNEEELDTHLPGKLKKYIAENDIKFYTINASKIAAEVGLGGRTNMIMQAAFFKLSKVLPIDEAIKKLKESIVHNYGRKGEDIVNMNYAAVDQGIDQLVEINVPAEWKNAEEDVEKDANVPEFVREVASVMNAQQGNDLPVSAFKDRANGEFPMGTSAYEKRCIALNVPEWQMDKCIQCNQCAYVCPHAVIRPFLLNEEERKNAPETFESKKAVGKGFEDLTFRIQVSPADCTGCGNCADVCPAKEKALIMKPFEEQHLAQKDNWTYAVEKVGYKEDLMPAEKTVKGSQFKQPLFEFSGACAGCGETPYAKLITQLYGDRMLIANATGCSSIWGASAPSTPYCTNAEGKGPAWANSLFEDNAEYGYGMHLAIKKIRLQLKEKMQEFLDLNIESPLNAPFKKFVENMDDVATSKACAAEILEHLDDNTNNEEAEELLKYIRTDRDYLIKKSVWIFGGDGWAYDIGYGGLDHVLASGENINVMVFDTEVYSNTGGQASKSTPTAAVAQFAASGKKVRKKDLGVMASSYGYVYVAQIAMGANQNQTLKAIREAEEYDGPSLIIAYSPCINHGIKAGMGKSQRQEKLAVEAGYWHLYRFDPTLAEEGKNPFQLDSKEPTGSFQDFIRGEVRYLSLQKSFPEQAEELFQEAERDAKERYNTYKRMAEMDYSNSVEDTEAAEKEENLEKEGKKVESVEKAKEEEGAKKEDVVNPNSTNR</sequence>